<name>A0A6J5F9N7_9BURK</name>
<evidence type="ECO:0000313" key="8">
    <source>
        <dbReference type="Proteomes" id="UP000494363"/>
    </source>
</evidence>
<dbReference type="GO" id="GO:0042597">
    <property type="term" value="C:periplasmic space"/>
    <property type="evidence" value="ECO:0007669"/>
    <property type="project" value="InterPro"/>
</dbReference>
<evidence type="ECO:0000256" key="2">
    <source>
        <dbReference type="ARBA" id="ARBA00022723"/>
    </source>
</evidence>
<feature type="chain" id="PRO_5026991985" evidence="5">
    <location>
        <begin position="29"/>
        <end position="125"/>
    </location>
</feature>
<dbReference type="GO" id="GO:0030313">
    <property type="term" value="C:cell envelope"/>
    <property type="evidence" value="ECO:0007669"/>
    <property type="project" value="UniProtKB-SubCell"/>
</dbReference>
<dbReference type="PANTHER" id="PTHR34820:SF4">
    <property type="entry name" value="INNER MEMBRANE PROTEIN YEBZ"/>
    <property type="match status" value="1"/>
</dbReference>
<keyword evidence="4" id="KW-0186">Copper</keyword>
<dbReference type="GO" id="GO:0005507">
    <property type="term" value="F:copper ion binding"/>
    <property type="evidence" value="ECO:0007669"/>
    <property type="project" value="InterPro"/>
</dbReference>
<dbReference type="Gene3D" id="2.60.40.1220">
    <property type="match status" value="1"/>
</dbReference>
<dbReference type="GO" id="GO:0006825">
    <property type="term" value="P:copper ion transport"/>
    <property type="evidence" value="ECO:0007669"/>
    <property type="project" value="InterPro"/>
</dbReference>
<sequence>MKRTLAALRIAYCLVTALMLASAQLAYGHAFPTAQTPSAGSAVSASPKEVFIDFDAPIEPAFSSITVSDAHGKSMTDGNAEVDSPNQRRMSVRLMPLTPGDYTVAWMVTARDGHHTQGHYNFTMR</sequence>
<reference evidence="7 8" key="1">
    <citation type="submission" date="2020-04" db="EMBL/GenBank/DDBJ databases">
        <authorList>
            <person name="De Canck E."/>
        </authorList>
    </citation>
    <scope>NUCLEOTIDE SEQUENCE [LARGE SCALE GENOMIC DNA]</scope>
    <source>
        <strain evidence="7 8">LMG 29542</strain>
    </source>
</reference>
<evidence type="ECO:0000256" key="1">
    <source>
        <dbReference type="ARBA" id="ARBA00004196"/>
    </source>
</evidence>
<comment type="subcellular location">
    <subcellularLocation>
        <location evidence="1">Cell envelope</location>
    </subcellularLocation>
</comment>
<dbReference type="PANTHER" id="PTHR34820">
    <property type="entry name" value="INNER MEMBRANE PROTEIN YEBZ"/>
    <property type="match status" value="1"/>
</dbReference>
<proteinExistence type="predicted"/>
<dbReference type="InterPro" id="IPR014755">
    <property type="entry name" value="Cu-Rt/internalin_Ig-like"/>
</dbReference>
<feature type="domain" description="CopC" evidence="6">
    <location>
        <begin position="29"/>
        <end position="123"/>
    </location>
</feature>
<gene>
    <name evidence="7" type="primary">yobA_2</name>
    <name evidence="7" type="ORF">LMG29542_07621</name>
</gene>
<dbReference type="Proteomes" id="UP000494363">
    <property type="component" value="Unassembled WGS sequence"/>
</dbReference>
<dbReference type="RefSeq" id="WP_175232875.1">
    <property type="nucleotide sequence ID" value="NZ_JBHLTK010000433.1"/>
</dbReference>
<dbReference type="InterPro" id="IPR014756">
    <property type="entry name" value="Ig_E-set"/>
</dbReference>
<evidence type="ECO:0000256" key="3">
    <source>
        <dbReference type="ARBA" id="ARBA00022729"/>
    </source>
</evidence>
<dbReference type="EMBL" id="CADIKH010000099">
    <property type="protein sequence ID" value="CAB3774167.1"/>
    <property type="molecule type" value="Genomic_DNA"/>
</dbReference>
<dbReference type="Pfam" id="PF04234">
    <property type="entry name" value="CopC"/>
    <property type="match status" value="1"/>
</dbReference>
<keyword evidence="8" id="KW-1185">Reference proteome</keyword>
<dbReference type="InterPro" id="IPR032694">
    <property type="entry name" value="CopC/D"/>
</dbReference>
<keyword evidence="3 5" id="KW-0732">Signal</keyword>
<dbReference type="GO" id="GO:0046688">
    <property type="term" value="P:response to copper ion"/>
    <property type="evidence" value="ECO:0007669"/>
    <property type="project" value="InterPro"/>
</dbReference>
<dbReference type="InterPro" id="IPR007348">
    <property type="entry name" value="CopC_dom"/>
</dbReference>
<evidence type="ECO:0000259" key="6">
    <source>
        <dbReference type="Pfam" id="PF04234"/>
    </source>
</evidence>
<dbReference type="AlphaFoldDB" id="A0A6J5F9N7"/>
<evidence type="ECO:0000256" key="4">
    <source>
        <dbReference type="ARBA" id="ARBA00023008"/>
    </source>
</evidence>
<feature type="signal peptide" evidence="5">
    <location>
        <begin position="1"/>
        <end position="28"/>
    </location>
</feature>
<dbReference type="SUPFAM" id="SSF81296">
    <property type="entry name" value="E set domains"/>
    <property type="match status" value="1"/>
</dbReference>
<accession>A0A6J5F9N7</accession>
<keyword evidence="2" id="KW-0479">Metal-binding</keyword>
<organism evidence="7 8">
    <name type="scientific">Paraburkholderia humisilvae</name>
    <dbReference type="NCBI Taxonomy" id="627669"/>
    <lineage>
        <taxon>Bacteria</taxon>
        <taxon>Pseudomonadati</taxon>
        <taxon>Pseudomonadota</taxon>
        <taxon>Betaproteobacteria</taxon>
        <taxon>Burkholderiales</taxon>
        <taxon>Burkholderiaceae</taxon>
        <taxon>Paraburkholderia</taxon>
    </lineage>
</organism>
<evidence type="ECO:0000256" key="5">
    <source>
        <dbReference type="SAM" id="SignalP"/>
    </source>
</evidence>
<dbReference type="GO" id="GO:0005886">
    <property type="term" value="C:plasma membrane"/>
    <property type="evidence" value="ECO:0007669"/>
    <property type="project" value="TreeGrafter"/>
</dbReference>
<evidence type="ECO:0000313" key="7">
    <source>
        <dbReference type="EMBL" id="CAB3774167.1"/>
    </source>
</evidence>
<protein>
    <submittedName>
        <fullName evidence="7">Protein YobA</fullName>
    </submittedName>
</protein>